<dbReference type="InterPro" id="IPR001763">
    <property type="entry name" value="Rhodanese-like_dom"/>
</dbReference>
<dbReference type="PROSITE" id="PS50206">
    <property type="entry name" value="RHODANESE_3"/>
    <property type="match status" value="2"/>
</dbReference>
<dbReference type="OrthoDB" id="9781034at2"/>
<keyword evidence="2" id="KW-0677">Repeat</keyword>
<dbReference type="CDD" id="cd01449">
    <property type="entry name" value="TST_Repeat_2"/>
    <property type="match status" value="1"/>
</dbReference>
<sequence>MSYSTLISVEQLQSLMQADPASVVLLDCSHDLFDAQAGQRSYAQGHLPGARFVGMDAPQMSGAKTGQNGRHPLPEREEVVDLMRMLGVDDDTQIVVYDSSQGTHAGRVWWTLRWLGHEAVAVLDGGIQAWKAADGSVTTDVPVVTRHGTFSDRGQKVHAVSFEDVLANVASQEKLVVDARAQDRFRGENETLDPVGGHIPGAVNRFYKLNLKEDGTFKDPDVLARELREHFGGRPAEDLIMQCGSGVSACHNLLALEVAGLGTAPLYVGSWSEWCARKEAPIATGD</sequence>
<dbReference type="InterPro" id="IPR045078">
    <property type="entry name" value="TST/MPST-like"/>
</dbReference>
<evidence type="ECO:0000313" key="5">
    <source>
        <dbReference type="Proteomes" id="UP000244571"/>
    </source>
</evidence>
<dbReference type="SUPFAM" id="SSF52821">
    <property type="entry name" value="Rhodanese/Cell cycle control phosphatase"/>
    <property type="match status" value="2"/>
</dbReference>
<dbReference type="Proteomes" id="UP000244571">
    <property type="component" value="Chromosome"/>
</dbReference>
<dbReference type="GO" id="GO:0004792">
    <property type="term" value="F:thiosulfate-cyanide sulfurtransferase activity"/>
    <property type="evidence" value="ECO:0007669"/>
    <property type="project" value="InterPro"/>
</dbReference>
<feature type="domain" description="Rhodanese" evidence="3">
    <location>
        <begin position="19"/>
        <end position="139"/>
    </location>
</feature>
<evidence type="ECO:0000256" key="2">
    <source>
        <dbReference type="ARBA" id="ARBA00022737"/>
    </source>
</evidence>
<feature type="domain" description="Rhodanese" evidence="3">
    <location>
        <begin position="170"/>
        <end position="283"/>
    </location>
</feature>
<dbReference type="CDD" id="cd01448">
    <property type="entry name" value="TST_Repeat_1"/>
    <property type="match status" value="1"/>
</dbReference>
<dbReference type="InterPro" id="IPR036873">
    <property type="entry name" value="Rhodanese-like_dom_sf"/>
</dbReference>
<dbReference type="AlphaFoldDB" id="A0A2R4XLZ2"/>
<dbReference type="PROSITE" id="PS00380">
    <property type="entry name" value="RHODANESE_1"/>
    <property type="match status" value="1"/>
</dbReference>
<dbReference type="InterPro" id="IPR001307">
    <property type="entry name" value="Thiosulphate_STrfase_CS"/>
</dbReference>
<dbReference type="SMART" id="SM00450">
    <property type="entry name" value="RHOD"/>
    <property type="match status" value="2"/>
</dbReference>
<reference evidence="4 5" key="1">
    <citation type="submission" date="2018-04" db="EMBL/GenBank/DDBJ databases">
        <title>Bordetella sp. HZ20 isolated from seawater.</title>
        <authorList>
            <person name="Sun C."/>
        </authorList>
    </citation>
    <scope>NUCLEOTIDE SEQUENCE [LARGE SCALE GENOMIC DNA]</scope>
    <source>
        <strain evidence="4 5">HZ20</strain>
    </source>
</reference>
<dbReference type="Gene3D" id="3.40.250.10">
    <property type="entry name" value="Rhodanese-like domain"/>
    <property type="match status" value="2"/>
</dbReference>
<keyword evidence="1 4" id="KW-0808">Transferase</keyword>
<protein>
    <submittedName>
        <fullName evidence="4">Sulfurtransferase</fullName>
    </submittedName>
</protein>
<dbReference type="Pfam" id="PF00581">
    <property type="entry name" value="Rhodanese"/>
    <property type="match status" value="2"/>
</dbReference>
<dbReference type="RefSeq" id="WP_108622213.1">
    <property type="nucleotide sequence ID" value="NZ_CP028901.1"/>
</dbReference>
<evidence type="ECO:0000259" key="3">
    <source>
        <dbReference type="PROSITE" id="PS50206"/>
    </source>
</evidence>
<name>A0A2R4XLZ2_9BURK</name>
<gene>
    <name evidence="4" type="ORF">DBV39_14930</name>
</gene>
<dbReference type="PANTHER" id="PTHR11364:SF27">
    <property type="entry name" value="SULFURTRANSFERASE"/>
    <property type="match status" value="1"/>
</dbReference>
<proteinExistence type="predicted"/>
<keyword evidence="5" id="KW-1185">Reference proteome</keyword>
<evidence type="ECO:0000256" key="1">
    <source>
        <dbReference type="ARBA" id="ARBA00022679"/>
    </source>
</evidence>
<dbReference type="PANTHER" id="PTHR11364">
    <property type="entry name" value="THIOSULFATE SULFERTANSFERASE"/>
    <property type="match status" value="1"/>
</dbReference>
<organism evidence="4 5">
    <name type="scientific">Orrella marina</name>
    <dbReference type="NCBI Taxonomy" id="2163011"/>
    <lineage>
        <taxon>Bacteria</taxon>
        <taxon>Pseudomonadati</taxon>
        <taxon>Pseudomonadota</taxon>
        <taxon>Betaproteobacteria</taxon>
        <taxon>Burkholderiales</taxon>
        <taxon>Alcaligenaceae</taxon>
        <taxon>Orrella</taxon>
    </lineage>
</organism>
<evidence type="ECO:0000313" key="4">
    <source>
        <dbReference type="EMBL" id="AWB34803.1"/>
    </source>
</evidence>
<dbReference type="KEGG" id="boz:DBV39_14930"/>
<accession>A0A2R4XLZ2</accession>
<dbReference type="EMBL" id="CP028901">
    <property type="protein sequence ID" value="AWB34803.1"/>
    <property type="molecule type" value="Genomic_DNA"/>
</dbReference>